<dbReference type="EC" id="5.6.2.1" evidence="1"/>
<comment type="similarity">
    <text evidence="1">Belongs to the type IA topoisomerase family.</text>
</comment>
<protein>
    <recommendedName>
        <fullName evidence="1">DNA topoisomerase</fullName>
        <ecNumber evidence="1">5.6.2.1</ecNumber>
    </recommendedName>
</protein>
<gene>
    <name evidence="4" type="ORF">PBS001_LOCUS6033</name>
</gene>
<dbReference type="InterPro" id="IPR000380">
    <property type="entry name" value="Topo_IA"/>
</dbReference>
<dbReference type="Pfam" id="PF01131">
    <property type="entry name" value="Topoisom_bac"/>
    <property type="match status" value="1"/>
</dbReference>
<sequence>MEVNTKRPGTTSPDDQAHPPIHPTKRYRHQYIIRSKREEKVYEFVALHFFACCSQDAKGNIYKYENWNASAIPVYQRGDVFRPSTVVILSGETNPATPSVGG</sequence>
<dbReference type="Proteomes" id="UP001158986">
    <property type="component" value="Unassembled WGS sequence"/>
</dbReference>
<dbReference type="InterPro" id="IPR013826">
    <property type="entry name" value="Topo_IA_cen_sub3"/>
</dbReference>
<dbReference type="SUPFAM" id="SSF56712">
    <property type="entry name" value="Prokaryotic type I DNA topoisomerase"/>
    <property type="match status" value="1"/>
</dbReference>
<evidence type="ECO:0000256" key="2">
    <source>
        <dbReference type="SAM" id="MobiDB-lite"/>
    </source>
</evidence>
<keyword evidence="5" id="KW-1185">Reference proteome</keyword>
<reference evidence="4 5" key="1">
    <citation type="submission" date="2021-11" db="EMBL/GenBank/DDBJ databases">
        <authorList>
            <person name="Islam A."/>
            <person name="Islam S."/>
            <person name="Flora M.S."/>
            <person name="Rahman M."/>
            <person name="Ziaur R.M."/>
            <person name="Epstein J.H."/>
            <person name="Hassan M."/>
            <person name="Klassen M."/>
            <person name="Woodard K."/>
            <person name="Webb A."/>
            <person name="Webby R.J."/>
            <person name="El Zowalaty M.E."/>
        </authorList>
    </citation>
    <scope>NUCLEOTIDE SEQUENCE [LARGE SCALE GENOMIC DNA]</scope>
    <source>
        <strain evidence="4">Pbs1</strain>
    </source>
</reference>
<dbReference type="PANTHER" id="PTHR11390:SF21">
    <property type="entry name" value="DNA TOPOISOMERASE 3-ALPHA"/>
    <property type="match status" value="1"/>
</dbReference>
<feature type="domain" description="Topo IA-type catalytic" evidence="3">
    <location>
        <begin position="1"/>
        <end position="102"/>
    </location>
</feature>
<dbReference type="EMBL" id="CAKLCB010000301">
    <property type="protein sequence ID" value="CAH0519507.1"/>
    <property type="molecule type" value="Genomic_DNA"/>
</dbReference>
<proteinExistence type="inferred from homology"/>
<comment type="function">
    <text evidence="1">Introduces a single-strand break via transesterification at a target site in duplex DNA. Releases the supercoiling and torsional tension of DNA introduced during the DNA replication and transcription by transiently cleaving and rejoining one strand of the DNA duplex. The scissile phosphodiester is attacked by the catalytic tyrosine of the enzyme, resulting in the formation of a DNA-(5'-phosphotyrosyl)-enzyme intermediate and the expulsion of a 3'-OH DNA strand.</text>
</comment>
<name>A0ABN8D300_9STRA</name>
<evidence type="ECO:0000313" key="5">
    <source>
        <dbReference type="Proteomes" id="UP001158986"/>
    </source>
</evidence>
<keyword evidence="1" id="KW-0799">Topoisomerase</keyword>
<comment type="catalytic activity">
    <reaction evidence="1">
        <text>ATP-independent breakage of single-stranded DNA, followed by passage and rejoining.</text>
        <dbReference type="EC" id="5.6.2.1"/>
    </reaction>
</comment>
<evidence type="ECO:0000313" key="4">
    <source>
        <dbReference type="EMBL" id="CAH0519507.1"/>
    </source>
</evidence>
<accession>A0ABN8D300</accession>
<dbReference type="InterPro" id="IPR013497">
    <property type="entry name" value="Topo_IA_cen"/>
</dbReference>
<feature type="region of interest" description="Disordered" evidence="2">
    <location>
        <begin position="1"/>
        <end position="24"/>
    </location>
</feature>
<comment type="caution">
    <text evidence="4">The sequence shown here is derived from an EMBL/GenBank/DDBJ whole genome shotgun (WGS) entry which is preliminary data.</text>
</comment>
<evidence type="ECO:0000256" key="1">
    <source>
        <dbReference type="RuleBase" id="RU362092"/>
    </source>
</evidence>
<keyword evidence="1" id="KW-0413">Isomerase</keyword>
<organism evidence="4 5">
    <name type="scientific">Peronospora belbahrii</name>
    <dbReference type="NCBI Taxonomy" id="622444"/>
    <lineage>
        <taxon>Eukaryota</taxon>
        <taxon>Sar</taxon>
        <taxon>Stramenopiles</taxon>
        <taxon>Oomycota</taxon>
        <taxon>Peronosporomycetes</taxon>
        <taxon>Peronosporales</taxon>
        <taxon>Peronosporaceae</taxon>
        <taxon>Peronospora</taxon>
    </lineage>
</organism>
<keyword evidence="1" id="KW-0238">DNA-binding</keyword>
<dbReference type="PANTHER" id="PTHR11390">
    <property type="entry name" value="PROKARYOTIC DNA TOPOISOMERASE"/>
    <property type="match status" value="1"/>
</dbReference>
<evidence type="ECO:0000259" key="3">
    <source>
        <dbReference type="PROSITE" id="PS52039"/>
    </source>
</evidence>
<dbReference type="InterPro" id="IPR023405">
    <property type="entry name" value="Topo_IA_core_domain"/>
</dbReference>
<dbReference type="Gene3D" id="1.10.290.10">
    <property type="entry name" value="Topoisomerase I, domain 4"/>
    <property type="match status" value="1"/>
</dbReference>
<dbReference type="PROSITE" id="PS52039">
    <property type="entry name" value="TOPO_IA_2"/>
    <property type="match status" value="1"/>
</dbReference>